<gene>
    <name evidence="1" type="ORF">GM415_15560</name>
</gene>
<protein>
    <submittedName>
        <fullName evidence="1">Uncharacterized protein</fullName>
    </submittedName>
</protein>
<reference evidence="1 2" key="1">
    <citation type="submission" date="2019-11" db="EMBL/GenBank/DDBJ databases">
        <authorList>
            <person name="Zheng R.K."/>
            <person name="Sun C.M."/>
        </authorList>
    </citation>
    <scope>NUCLEOTIDE SEQUENCE [LARGE SCALE GENOMIC DNA]</scope>
    <source>
        <strain evidence="1 2">SRB007</strain>
    </source>
</reference>
<dbReference type="Proteomes" id="UP000428328">
    <property type="component" value="Chromosome"/>
</dbReference>
<proteinExistence type="predicted"/>
<organism evidence="1 2">
    <name type="scientific">Pseudodesulfovibrio cashew</name>
    <dbReference type="NCBI Taxonomy" id="2678688"/>
    <lineage>
        <taxon>Bacteria</taxon>
        <taxon>Pseudomonadati</taxon>
        <taxon>Thermodesulfobacteriota</taxon>
        <taxon>Desulfovibrionia</taxon>
        <taxon>Desulfovibrionales</taxon>
        <taxon>Desulfovibrionaceae</taxon>
    </lineage>
</organism>
<keyword evidence="2" id="KW-1185">Reference proteome</keyword>
<dbReference type="AlphaFoldDB" id="A0A6I6JN18"/>
<evidence type="ECO:0000313" key="1">
    <source>
        <dbReference type="EMBL" id="QGY41473.1"/>
    </source>
</evidence>
<dbReference type="RefSeq" id="WP_158949785.1">
    <property type="nucleotide sequence ID" value="NZ_CP046400.1"/>
</dbReference>
<dbReference type="KEGG" id="psel:GM415_15560"/>
<dbReference type="EMBL" id="CP046400">
    <property type="protein sequence ID" value="QGY41473.1"/>
    <property type="molecule type" value="Genomic_DNA"/>
</dbReference>
<sequence>MGSKRIIKTEDGMSLDATGYAGRYLLVDQMGGVQAATDTRDAICAFAAVLAHIDSQIVALSAYDGSTGERCNDEISAMGTAYLPYVIDALIPCAEDEAKRAIYKHTRELLVAAGAATGIELIDELIQ</sequence>
<accession>A0A6I6JN18</accession>
<name>A0A6I6JN18_9BACT</name>
<evidence type="ECO:0000313" key="2">
    <source>
        <dbReference type="Proteomes" id="UP000428328"/>
    </source>
</evidence>